<feature type="compositionally biased region" description="Basic and acidic residues" evidence="1">
    <location>
        <begin position="642"/>
        <end position="652"/>
    </location>
</feature>
<organism evidence="2 3">
    <name type="scientific">Cucurbita argyrosperma subsp. sororia</name>
    <dbReference type="NCBI Taxonomy" id="37648"/>
    <lineage>
        <taxon>Eukaryota</taxon>
        <taxon>Viridiplantae</taxon>
        <taxon>Streptophyta</taxon>
        <taxon>Embryophyta</taxon>
        <taxon>Tracheophyta</taxon>
        <taxon>Spermatophyta</taxon>
        <taxon>Magnoliopsida</taxon>
        <taxon>eudicotyledons</taxon>
        <taxon>Gunneridae</taxon>
        <taxon>Pentapetalae</taxon>
        <taxon>rosids</taxon>
        <taxon>fabids</taxon>
        <taxon>Cucurbitales</taxon>
        <taxon>Cucurbitaceae</taxon>
        <taxon>Cucurbiteae</taxon>
        <taxon>Cucurbita</taxon>
    </lineage>
</organism>
<proteinExistence type="predicted"/>
<protein>
    <submittedName>
        <fullName evidence="2">Uncharacterized protein</fullName>
    </submittedName>
</protein>
<feature type="non-terminal residue" evidence="2">
    <location>
        <position position="1"/>
    </location>
</feature>
<keyword evidence="3" id="KW-1185">Reference proteome</keyword>
<sequence length="696" mass="75741">MSKWSSVSSDWASVMDALELNYPVDVAAPKLMGPDGSVRTGIIIDEVELCEADRGSAPPSYSFQHFSSYGSQKVGTSSINDLGSVSLDEIPDGAVSKDGEDTPEDFESRNKRSHLSTSSPGVQQRKSLKVSRSSSSSLCSKRRLVQLEDSLLLSGADEVKDTSDKLGSYLKKCGSHEKPQLMKQKSSVSSKRGDKRNLKVSLKTKFDSLPINAGNGSATAGCIFFGLYGLKSDVHDFTKLTDDPPLNGLLDGSYDYSSLSKAKGKKDTNVNECFLQSIRKACSVLQLPWPVRPQNTAESESCSNSKPSTSLVSSVSSMEEGVNFDAKELSATDAPSLSKVQDACSNSETLTNVLDFKLYKPDDMFVKLGLPLPKDLESLLQDASKSSVSSKNATDLRSAKQQSRRAILQPFPWSHSFNGHSKANSDSSKFSANRTTCTGRWWRVGNFANIPTATADCFTKNLESLTFNQSLFPSTMGVGPDDGKSSSVSVNHHQSGWDSLSSATCSKASSMLVDSRGKMNREANEQHCPRVMAAAQTLYDIATRAASRQNIDGIVKWPKKPSQKSMKARKLKSEETEELYAAPTTYGLWSNNSFKNEGHLHPSKKPKPGTVESRRDITQTNNRKGPLNWATTKSSRSSPSKFFRDSVSEAKHSTSGLVKQSSMMPPPATHLSKASEGQQKTRKLMLMDWKRGGGTG</sequence>
<feature type="compositionally biased region" description="Basic and acidic residues" evidence="1">
    <location>
        <begin position="95"/>
        <end position="110"/>
    </location>
</feature>
<feature type="compositionally biased region" description="Polar residues" evidence="1">
    <location>
        <begin position="653"/>
        <end position="663"/>
    </location>
</feature>
<dbReference type="PANTHER" id="PTHR36723">
    <property type="entry name" value="F22C12.19"/>
    <property type="match status" value="1"/>
</dbReference>
<gene>
    <name evidence="2" type="ORF">SDJN03_05780</name>
</gene>
<feature type="region of interest" description="Disordered" evidence="1">
    <location>
        <begin position="85"/>
        <end position="134"/>
    </location>
</feature>
<reference evidence="2 3" key="1">
    <citation type="journal article" date="2021" name="Hortic Res">
        <title>The domestication of Cucurbita argyrosperma as revealed by the genome of its wild relative.</title>
        <authorList>
            <person name="Barrera-Redondo J."/>
            <person name="Sanchez-de la Vega G."/>
            <person name="Aguirre-Liguori J.A."/>
            <person name="Castellanos-Morales G."/>
            <person name="Gutierrez-Guerrero Y.T."/>
            <person name="Aguirre-Dugua X."/>
            <person name="Aguirre-Planter E."/>
            <person name="Tenaillon M.I."/>
            <person name="Lira-Saade R."/>
            <person name="Eguiarte L.E."/>
        </authorList>
    </citation>
    <scope>NUCLEOTIDE SEQUENCE [LARGE SCALE GENOMIC DNA]</scope>
    <source>
        <strain evidence="2">JBR-2021</strain>
    </source>
</reference>
<evidence type="ECO:0000313" key="3">
    <source>
        <dbReference type="Proteomes" id="UP000685013"/>
    </source>
</evidence>
<dbReference type="Proteomes" id="UP000685013">
    <property type="component" value="Chromosome 4"/>
</dbReference>
<name>A0AAV6NQE1_9ROSI</name>
<dbReference type="AlphaFoldDB" id="A0AAV6NQE1"/>
<comment type="caution">
    <text evidence="2">The sequence shown here is derived from an EMBL/GenBank/DDBJ whole genome shotgun (WGS) entry which is preliminary data.</text>
</comment>
<dbReference type="PANTHER" id="PTHR36723:SF1">
    <property type="entry name" value="F22C12.19"/>
    <property type="match status" value="1"/>
</dbReference>
<dbReference type="EMBL" id="JAGKQH010000004">
    <property type="protein sequence ID" value="KAG6600547.1"/>
    <property type="molecule type" value="Genomic_DNA"/>
</dbReference>
<evidence type="ECO:0000256" key="1">
    <source>
        <dbReference type="SAM" id="MobiDB-lite"/>
    </source>
</evidence>
<accession>A0AAV6NQE1</accession>
<feature type="region of interest" description="Disordered" evidence="1">
    <location>
        <begin position="593"/>
        <end position="681"/>
    </location>
</feature>
<evidence type="ECO:0000313" key="2">
    <source>
        <dbReference type="EMBL" id="KAG6600547.1"/>
    </source>
</evidence>
<feature type="compositionally biased region" description="Polar residues" evidence="1">
    <location>
        <begin position="115"/>
        <end position="124"/>
    </location>
</feature>